<evidence type="ECO:0000256" key="2">
    <source>
        <dbReference type="ARBA" id="ARBA00022737"/>
    </source>
</evidence>
<proteinExistence type="predicted"/>
<dbReference type="SUPFAM" id="SSF50998">
    <property type="entry name" value="Quinoprotein alcohol dehydrogenase-like"/>
    <property type="match status" value="1"/>
</dbReference>
<dbReference type="AlphaFoldDB" id="G2KMN1"/>
<sequence>MMMAVSRVKNQTLYRCVGLAIALMVAMPSHARADCAVPPGVAGELVWSSAASAPSYCNGTDWVTFPKEQNPLSWASASLSTTLNNPAPATGDIFGVAVSASDEFIVIGAHQDDPGGVTNAGSAYVLNASTGALVSTLNSPTPAAEDWFGNAVSISGGKVAVAAYKADPGGISVAGSAFVYDAQTGALLQTFHNPEPAVDDGYGNSLSLFSGLLAVGTPYDHAGAYFGDGTVYVFDVESGAQITKISNPTPDNADYFGVFVSGSGDRLAIGAHQDDPGGVTNAGSVYIYNPRTGALLQTISNPDPVANDLFGISVSLHKNILAVGAPYKSAGGISGAGVAYVFNAQTGALLAQLNNPNPATNDNFGYSVSVHGAHVLVGAYQDTSGAVPGAGAAYIFDAYTGNLLATLENPAPTNGDGFGISVSMTRTKAVIGAYQDSPGGLTGAGIAYVFQSGAPVGPCASPAGQAGDLLYSSSLNVLQYCDGTAWYAAGPYGDGGAGCADPVGGAGSLVYNSTYNVLQYCEGDRWVAIGP</sequence>
<dbReference type="InterPro" id="IPR013519">
    <property type="entry name" value="Int_alpha_beta-p"/>
</dbReference>
<evidence type="ECO:0000256" key="3">
    <source>
        <dbReference type="ARBA" id="ARBA00023180"/>
    </source>
</evidence>
<dbReference type="eggNOG" id="COG1520">
    <property type="taxonomic scope" value="Bacteria"/>
</dbReference>
<dbReference type="PANTHER" id="PTHR36220:SF1">
    <property type="entry name" value="GAMMA TUBULIN COMPLEX COMPONENT C-TERMINAL DOMAIN-CONTAINING PROTEIN"/>
    <property type="match status" value="1"/>
</dbReference>
<name>G2KMN1_MICAA</name>
<dbReference type="KEGG" id="mai:MICA_70"/>
<dbReference type="InterPro" id="IPR013517">
    <property type="entry name" value="FG-GAP"/>
</dbReference>
<reference evidence="5 6" key="1">
    <citation type="journal article" date="2011" name="BMC Genomics">
        <title>Genomic insights into an obligate epibiotic bacterial predator: Micavibrio aeruginosavorus ARL-13.</title>
        <authorList>
            <person name="Wang Z."/>
            <person name="Kadouri D."/>
            <person name="Wu M."/>
        </authorList>
    </citation>
    <scope>NUCLEOTIDE SEQUENCE [LARGE SCALE GENOMIC DNA]</scope>
    <source>
        <strain evidence="5 6">ARL-13</strain>
    </source>
</reference>
<dbReference type="STRING" id="856793.MICA_70"/>
<keyword evidence="3" id="KW-0325">Glycoprotein</keyword>
<organism evidence="5 6">
    <name type="scientific">Micavibrio aeruginosavorus (strain ARL-13)</name>
    <dbReference type="NCBI Taxonomy" id="856793"/>
    <lineage>
        <taxon>Bacteria</taxon>
        <taxon>Pseudomonadati</taxon>
        <taxon>Bdellovibrionota</taxon>
        <taxon>Bdellovibrionia</taxon>
        <taxon>Bdellovibrionales</taxon>
        <taxon>Pseudobdellovibrionaceae</taxon>
        <taxon>Micavibrio</taxon>
    </lineage>
</organism>
<dbReference type="EMBL" id="CP002382">
    <property type="protein sequence ID" value="AEP08418.1"/>
    <property type="molecule type" value="Genomic_DNA"/>
</dbReference>
<gene>
    <name evidence="5" type="ordered locus">MICA_70</name>
</gene>
<evidence type="ECO:0000313" key="5">
    <source>
        <dbReference type="EMBL" id="AEP08418.1"/>
    </source>
</evidence>
<dbReference type="InterPro" id="IPR028994">
    <property type="entry name" value="Integrin_alpha_N"/>
</dbReference>
<evidence type="ECO:0000256" key="1">
    <source>
        <dbReference type="ARBA" id="ARBA00022729"/>
    </source>
</evidence>
<dbReference type="InterPro" id="IPR011047">
    <property type="entry name" value="Quinoprotein_ADH-like_sf"/>
</dbReference>
<dbReference type="SMART" id="SM00564">
    <property type="entry name" value="PQQ"/>
    <property type="match status" value="5"/>
</dbReference>
<dbReference type="Gene3D" id="2.130.10.130">
    <property type="entry name" value="Integrin alpha, N-terminal"/>
    <property type="match status" value="1"/>
</dbReference>
<dbReference type="HOGENOM" id="CLU_525621_0_0_5"/>
<dbReference type="SMART" id="SM00191">
    <property type="entry name" value="Int_alpha"/>
    <property type="match status" value="4"/>
</dbReference>
<feature type="signal peptide" evidence="4">
    <location>
        <begin position="1"/>
        <end position="31"/>
    </location>
</feature>
<protein>
    <submittedName>
        <fullName evidence="5">PQQ enzyme repeat family protein</fullName>
    </submittedName>
</protein>
<keyword evidence="2" id="KW-0677">Repeat</keyword>
<dbReference type="Gene3D" id="2.130.10.10">
    <property type="entry name" value="YVTN repeat-like/Quinoprotein amine dehydrogenase"/>
    <property type="match status" value="1"/>
</dbReference>
<keyword evidence="1 4" id="KW-0732">Signal</keyword>
<dbReference type="InterPro" id="IPR018391">
    <property type="entry name" value="PQQ_b-propeller_rpt"/>
</dbReference>
<dbReference type="PANTHER" id="PTHR36220">
    <property type="entry name" value="UNNAMED PRODUCT"/>
    <property type="match status" value="1"/>
</dbReference>
<dbReference type="Proteomes" id="UP000009286">
    <property type="component" value="Chromosome"/>
</dbReference>
<evidence type="ECO:0000313" key="6">
    <source>
        <dbReference type="Proteomes" id="UP000009286"/>
    </source>
</evidence>
<feature type="chain" id="PRO_5003432441" evidence="4">
    <location>
        <begin position="32"/>
        <end position="531"/>
    </location>
</feature>
<dbReference type="RefSeq" id="WP_014101641.1">
    <property type="nucleotide sequence ID" value="NC_016026.1"/>
</dbReference>
<keyword evidence="6" id="KW-1185">Reference proteome</keyword>
<dbReference type="InterPro" id="IPR015943">
    <property type="entry name" value="WD40/YVTN_repeat-like_dom_sf"/>
</dbReference>
<accession>G2KMN1</accession>
<evidence type="ECO:0000256" key="4">
    <source>
        <dbReference type="SAM" id="SignalP"/>
    </source>
</evidence>
<dbReference type="Pfam" id="PF14312">
    <property type="entry name" value="FG-GAP_2"/>
    <property type="match status" value="6"/>
</dbReference>